<keyword evidence="2" id="KW-0472">Membrane</keyword>
<feature type="region of interest" description="Disordered" evidence="1">
    <location>
        <begin position="157"/>
        <end position="186"/>
    </location>
</feature>
<organism evidence="3 4">
    <name type="scientific">Streptomyces himalayensis subsp. himalayensis</name>
    <dbReference type="NCBI Taxonomy" id="2756131"/>
    <lineage>
        <taxon>Bacteria</taxon>
        <taxon>Bacillati</taxon>
        <taxon>Actinomycetota</taxon>
        <taxon>Actinomycetes</taxon>
        <taxon>Kitasatosporales</taxon>
        <taxon>Streptomycetaceae</taxon>
        <taxon>Streptomyces</taxon>
        <taxon>Streptomyces himalayensis</taxon>
    </lineage>
</organism>
<evidence type="ECO:0000256" key="1">
    <source>
        <dbReference type="SAM" id="MobiDB-lite"/>
    </source>
</evidence>
<gene>
    <name evidence="3" type="ORF">H1D24_10085</name>
</gene>
<evidence type="ECO:0000313" key="3">
    <source>
        <dbReference type="EMBL" id="MBA2946155.1"/>
    </source>
</evidence>
<dbReference type="EMBL" id="JACEHE010000004">
    <property type="protein sequence ID" value="MBA2946155.1"/>
    <property type="molecule type" value="Genomic_DNA"/>
</dbReference>
<evidence type="ECO:0000313" key="4">
    <source>
        <dbReference type="Proteomes" id="UP000545761"/>
    </source>
</evidence>
<proteinExistence type="predicted"/>
<dbReference type="AlphaFoldDB" id="A0A7W0DJZ6"/>
<keyword evidence="2" id="KW-1133">Transmembrane helix</keyword>
<dbReference type="InterPro" id="IPR047789">
    <property type="entry name" value="CU044_5270-like"/>
</dbReference>
<reference evidence="3 4" key="1">
    <citation type="submission" date="2020-07" db="EMBL/GenBank/DDBJ databases">
        <title>Streptomyces isolated from Indian soil.</title>
        <authorList>
            <person name="Mandal S."/>
            <person name="Maiti P.K."/>
        </authorList>
    </citation>
    <scope>NUCLEOTIDE SEQUENCE [LARGE SCALE GENOMIC DNA]</scope>
    <source>
        <strain evidence="3 4">PSKA28</strain>
    </source>
</reference>
<feature type="transmembrane region" description="Helical" evidence="2">
    <location>
        <begin position="50"/>
        <end position="70"/>
    </location>
</feature>
<protein>
    <submittedName>
        <fullName evidence="3">CU044_5270 family protein</fullName>
    </submittedName>
</protein>
<keyword evidence="2" id="KW-0812">Transmembrane</keyword>
<comment type="caution">
    <text evidence="3">The sequence shown here is derived from an EMBL/GenBank/DDBJ whole genome shotgun (WGS) entry which is preliminary data.</text>
</comment>
<sequence>MKDDVLRRLAAARPEHLQPDRPVAVPEGELAAVLAGPRARRTLQQRMRRFVRPAWGIGLVGVTAAASLVVSSTVSAPGGGPGSSNAPGGPATTVSGRQILLAAAADVEKQAKGSGAYWYQEERIGWLQKVPGEDYTIDVRHDSRVWMAAGANKRWSQDLDPGARPATSADEAAWRAAGSPKQWDLTDYAQARRDLAREWKEHGRDGEPPEPQPEIVTYQGRGEIEHDAPGGTADSGRMGEVPLKQLLTLPTDPAELRDRLEKIVEEDYNAPKKVLHRLVIDTAVQIGISLPATPAQRAAAYRILADEPGVRPIGEVTDHAGRAGYAVAMPSRHGDGTEIRLIFDRATGMPLGQETVATRNGDGLRKGRLVAYRTITVMKWTDEAPPFDSDFTASPDTGATGVDTELPVEPAEKPHS</sequence>
<evidence type="ECO:0000256" key="2">
    <source>
        <dbReference type="SAM" id="Phobius"/>
    </source>
</evidence>
<feature type="region of interest" description="Disordered" evidence="1">
    <location>
        <begin position="73"/>
        <end position="92"/>
    </location>
</feature>
<name>A0A7W0DJZ6_9ACTN</name>
<dbReference type="NCBIfam" id="NF038083">
    <property type="entry name" value="CU044_5270_fam"/>
    <property type="match status" value="1"/>
</dbReference>
<accession>A0A7W0DJZ6</accession>
<dbReference type="RefSeq" id="WP_181657075.1">
    <property type="nucleotide sequence ID" value="NZ_JACEHE010000004.1"/>
</dbReference>
<feature type="region of interest" description="Disordered" evidence="1">
    <location>
        <begin position="383"/>
        <end position="416"/>
    </location>
</feature>
<dbReference type="Proteomes" id="UP000545761">
    <property type="component" value="Unassembled WGS sequence"/>
</dbReference>